<evidence type="ECO:0000256" key="1">
    <source>
        <dbReference type="HAMAP-Rule" id="MF_01187"/>
    </source>
</evidence>
<comment type="similarity">
    <text evidence="1">Belongs to the UPF0434 family.</text>
</comment>
<dbReference type="Gene3D" id="2.20.25.10">
    <property type="match status" value="1"/>
</dbReference>
<dbReference type="GO" id="GO:0005829">
    <property type="term" value="C:cytosol"/>
    <property type="evidence" value="ECO:0007669"/>
    <property type="project" value="TreeGrafter"/>
</dbReference>
<evidence type="ECO:0000313" key="2">
    <source>
        <dbReference type="EMBL" id="MBB5074757.1"/>
    </source>
</evidence>
<reference evidence="2 3" key="1">
    <citation type="submission" date="2020-08" db="EMBL/GenBank/DDBJ databases">
        <title>Genomic Encyclopedia of Type Strains, Phase IV (KMG-IV): sequencing the most valuable type-strain genomes for metagenomic binning, comparative biology and taxonomic classification.</title>
        <authorList>
            <person name="Goeker M."/>
        </authorList>
    </citation>
    <scope>NUCLEOTIDE SEQUENCE [LARGE SCALE GENOMIC DNA]</scope>
    <source>
        <strain evidence="2 3">DSM 45385</strain>
    </source>
</reference>
<dbReference type="Proteomes" id="UP000568380">
    <property type="component" value="Unassembled WGS sequence"/>
</dbReference>
<dbReference type="AlphaFoldDB" id="A0A7W8EDW8"/>
<name>A0A7W8EDW8_9ACTN</name>
<organism evidence="2 3">
    <name type="scientific">Nonomuraea endophytica</name>
    <dbReference type="NCBI Taxonomy" id="714136"/>
    <lineage>
        <taxon>Bacteria</taxon>
        <taxon>Bacillati</taxon>
        <taxon>Actinomycetota</taxon>
        <taxon>Actinomycetes</taxon>
        <taxon>Streptosporangiales</taxon>
        <taxon>Streptosporangiaceae</taxon>
        <taxon>Nonomuraea</taxon>
    </lineage>
</organism>
<dbReference type="Pfam" id="PF03966">
    <property type="entry name" value="Trm112p"/>
    <property type="match status" value="1"/>
</dbReference>
<dbReference type="SUPFAM" id="SSF158997">
    <property type="entry name" value="Trm112p-like"/>
    <property type="match status" value="1"/>
</dbReference>
<dbReference type="EMBL" id="JACHIN010000001">
    <property type="protein sequence ID" value="MBB5074757.1"/>
    <property type="molecule type" value="Genomic_DNA"/>
</dbReference>
<dbReference type="PANTHER" id="PTHR33505:SF4">
    <property type="entry name" value="PROTEIN PREY, MITOCHONDRIAL"/>
    <property type="match status" value="1"/>
</dbReference>
<dbReference type="PANTHER" id="PTHR33505">
    <property type="entry name" value="ZGC:162634"/>
    <property type="match status" value="1"/>
</dbReference>
<dbReference type="HAMAP" id="MF_01187">
    <property type="entry name" value="UPF0434"/>
    <property type="match status" value="1"/>
</dbReference>
<accession>A0A7W8EDW8</accession>
<protein>
    <recommendedName>
        <fullName evidence="1">UPF0434 protein HNR40_000203</fullName>
    </recommendedName>
</protein>
<proteinExistence type="inferred from homology"/>
<evidence type="ECO:0000313" key="3">
    <source>
        <dbReference type="Proteomes" id="UP000568380"/>
    </source>
</evidence>
<comment type="caution">
    <text evidence="2">The sequence shown here is derived from an EMBL/GenBank/DDBJ whole genome shotgun (WGS) entry which is preliminary data.</text>
</comment>
<dbReference type="InterPro" id="IPR005651">
    <property type="entry name" value="Trm112-like"/>
</dbReference>
<gene>
    <name evidence="2" type="ORF">HNR40_000203</name>
</gene>
<keyword evidence="3" id="KW-1185">Reference proteome</keyword>
<sequence>MKIDDWLLEILACPACKSALRAEAEADELACTGCGRVYPVRDDIPVLLVDEARTP</sequence>